<dbReference type="STRING" id="753702.SAMN04488102_1056"/>
<evidence type="ECO:0000313" key="3">
    <source>
        <dbReference type="Proteomes" id="UP000199612"/>
    </source>
</evidence>
<dbReference type="RefSeq" id="WP_091529670.1">
    <property type="nucleotide sequence ID" value="NZ_FOLT01000005.1"/>
</dbReference>
<keyword evidence="1" id="KW-0472">Membrane</keyword>
<evidence type="ECO:0000313" key="2">
    <source>
        <dbReference type="EMBL" id="SFC32627.1"/>
    </source>
</evidence>
<evidence type="ECO:0000256" key="1">
    <source>
        <dbReference type="SAM" id="Phobius"/>
    </source>
</evidence>
<organism evidence="2 3">
    <name type="scientific">Alkalibacterium subtropicum</name>
    <dbReference type="NCBI Taxonomy" id="753702"/>
    <lineage>
        <taxon>Bacteria</taxon>
        <taxon>Bacillati</taxon>
        <taxon>Bacillota</taxon>
        <taxon>Bacilli</taxon>
        <taxon>Lactobacillales</taxon>
        <taxon>Carnobacteriaceae</taxon>
        <taxon>Alkalibacterium</taxon>
    </lineage>
</organism>
<dbReference type="AlphaFoldDB" id="A0A1I1I8N4"/>
<feature type="transmembrane region" description="Helical" evidence="1">
    <location>
        <begin position="141"/>
        <end position="160"/>
    </location>
</feature>
<feature type="transmembrane region" description="Helical" evidence="1">
    <location>
        <begin position="12"/>
        <end position="38"/>
    </location>
</feature>
<dbReference type="EMBL" id="FOLT01000005">
    <property type="protein sequence ID" value="SFC32627.1"/>
    <property type="molecule type" value="Genomic_DNA"/>
</dbReference>
<proteinExistence type="predicted"/>
<keyword evidence="3" id="KW-1185">Reference proteome</keyword>
<dbReference type="Proteomes" id="UP000199612">
    <property type="component" value="Unassembled WGS sequence"/>
</dbReference>
<feature type="transmembrane region" description="Helical" evidence="1">
    <location>
        <begin position="113"/>
        <end position="135"/>
    </location>
</feature>
<reference evidence="3" key="1">
    <citation type="submission" date="2016-10" db="EMBL/GenBank/DDBJ databases">
        <authorList>
            <person name="Varghese N."/>
            <person name="Submissions S."/>
        </authorList>
    </citation>
    <scope>NUCLEOTIDE SEQUENCE [LARGE SCALE GENOMIC DNA]</scope>
    <source>
        <strain evidence="3">DSM 23664</strain>
    </source>
</reference>
<keyword evidence="1" id="KW-1133">Transmembrane helix</keyword>
<feature type="transmembrane region" description="Helical" evidence="1">
    <location>
        <begin position="69"/>
        <end position="93"/>
    </location>
</feature>
<evidence type="ECO:0008006" key="4">
    <source>
        <dbReference type="Google" id="ProtNLM"/>
    </source>
</evidence>
<gene>
    <name evidence="2" type="ORF">SAMN04488102_1056</name>
</gene>
<protein>
    <recommendedName>
        <fullName evidence="4">DUF2975 domain-containing protein</fullName>
    </recommendedName>
</protein>
<name>A0A1I1I8N4_9LACT</name>
<keyword evidence="1" id="KW-0812">Transmembrane</keyword>
<dbReference type="OrthoDB" id="2167340at2"/>
<sequence>MNVNRFRQVSRLLSLLFKGFGVLSIAALLLIVVFYFFLETDSATVDIAFSDSPLLHFSDSRVTEADFRFGAFLIAPVFLALSSYILFKGSFLFDRLVRGETPFTYGFAESVKWISIILIVADILLPLLYSLIVNLSADEGFFFIIDLSSAFMVGLILYIVSEILKYGISLQELADDTV</sequence>
<accession>A0A1I1I8N4</accession>